<feature type="signal peptide" evidence="10">
    <location>
        <begin position="1"/>
        <end position="18"/>
    </location>
</feature>
<keyword evidence="4 9" id="KW-0949">S-adenosyl-L-methionine</keyword>
<dbReference type="InterPro" id="IPR058240">
    <property type="entry name" value="rSAM_sf"/>
</dbReference>
<comment type="function">
    <text evidence="9">Catalyzes the radical-mediated insertion of two sulfur atoms into the C-6 and C-8 positions of the octanoyl moiety bound to the lipoyl domains of lipoate-dependent enzymes, thereby converting the octanoylated domains into lipoylated derivatives.</text>
</comment>
<dbReference type="NCBIfam" id="NF004019">
    <property type="entry name" value="PRK05481.1"/>
    <property type="match status" value="1"/>
</dbReference>
<feature type="binding site" evidence="9">
    <location>
        <position position="184"/>
    </location>
    <ligand>
        <name>[4Fe-4S] cluster</name>
        <dbReference type="ChEBI" id="CHEBI:49883"/>
        <label>2</label>
        <note>4Fe-4S-S-AdoMet</note>
    </ligand>
</feature>
<dbReference type="SFLD" id="SFLDG01058">
    <property type="entry name" value="lipoyl_synthase_like"/>
    <property type="match status" value="1"/>
</dbReference>
<evidence type="ECO:0000256" key="10">
    <source>
        <dbReference type="SAM" id="SignalP"/>
    </source>
</evidence>
<dbReference type="SFLD" id="SFLDS00029">
    <property type="entry name" value="Radical_SAM"/>
    <property type="match status" value="1"/>
</dbReference>
<evidence type="ECO:0000256" key="8">
    <source>
        <dbReference type="ARBA" id="ARBA00047326"/>
    </source>
</evidence>
<keyword evidence="3 9" id="KW-0808">Transferase</keyword>
<comment type="pathway">
    <text evidence="9">Protein modification; protein lipoylation via endogenous pathway; protein N(6)-(lipoyl)lysine from octanoyl-[acyl-carrier-protein]: step 2/2.</text>
</comment>
<feature type="binding site" evidence="9">
    <location>
        <position position="187"/>
    </location>
    <ligand>
        <name>[4Fe-4S] cluster</name>
        <dbReference type="ChEBI" id="CHEBI:49883"/>
        <label>2</label>
        <note>4Fe-4S-S-AdoMet</note>
    </ligand>
</feature>
<dbReference type="EMBL" id="JATAAI010000015">
    <property type="protein sequence ID" value="KAK1740565.1"/>
    <property type="molecule type" value="Genomic_DNA"/>
</dbReference>
<keyword evidence="13" id="KW-1185">Reference proteome</keyword>
<dbReference type="GO" id="GO:0005739">
    <property type="term" value="C:mitochondrion"/>
    <property type="evidence" value="ECO:0007669"/>
    <property type="project" value="UniProtKB-SubCell"/>
</dbReference>
<gene>
    <name evidence="12" type="ORF">QTG54_008660</name>
</gene>
<dbReference type="GO" id="GO:0016992">
    <property type="term" value="F:lipoate synthase activity"/>
    <property type="evidence" value="ECO:0007669"/>
    <property type="project" value="UniProtKB-UniRule"/>
</dbReference>
<dbReference type="SUPFAM" id="SSF102114">
    <property type="entry name" value="Radical SAM enzymes"/>
    <property type="match status" value="1"/>
</dbReference>
<proteinExistence type="inferred from homology"/>
<evidence type="ECO:0000256" key="7">
    <source>
        <dbReference type="ARBA" id="ARBA00023014"/>
    </source>
</evidence>
<dbReference type="GO" id="GO:0009249">
    <property type="term" value="P:protein lipoylation"/>
    <property type="evidence" value="ECO:0007669"/>
    <property type="project" value="UniProtKB-UniRule"/>
</dbReference>
<feature type="chain" id="PRO_5042291436" description="Lipoyl synthase, mitochondrial" evidence="10">
    <location>
        <begin position="19"/>
        <end position="417"/>
    </location>
</feature>
<evidence type="ECO:0000256" key="6">
    <source>
        <dbReference type="ARBA" id="ARBA00023004"/>
    </source>
</evidence>
<comment type="caution">
    <text evidence="12">The sequence shown here is derived from an EMBL/GenBank/DDBJ whole genome shotgun (WGS) entry which is preliminary data.</text>
</comment>
<keyword evidence="5 9" id="KW-0479">Metal-binding</keyword>
<name>A0AAD9DCC9_9STRA</name>
<accession>A0AAD9DCC9</accession>
<evidence type="ECO:0000256" key="5">
    <source>
        <dbReference type="ARBA" id="ARBA00022723"/>
    </source>
</evidence>
<evidence type="ECO:0000259" key="11">
    <source>
        <dbReference type="PROSITE" id="PS51918"/>
    </source>
</evidence>
<sequence>MTKNLLLPLAATAALVHSFTINNHVARGNAPIVSPSALFSTTEEATTATQQQQHTDESEISYVVARGDGSSGGGGVPMKKKKASAESTSIAINESNNNNVNDEEDDGLVRPKVGAPMPNGRPSWFHVPAPSQDVASRYQEVKESLSDLSLHTVCEEAQCPNIGECWNGGTGTIMLLGDTCTRGCMFCAVKTDQKPPEPDPFEPFKTADAVAKWGVDYIVLTSVDRDDIADGGAGHFATTVELMKHKKPELLVECLVSDFRGDEASVETLAKSGLDVYAHNVETVERLQKFVRDSRAGYWQSINTLKHAKEVKPDLYTKTSLMLGLGESDEEVIQTMKDLRSVDVDVVTFGQYLRPTENHLSVVEYVKPEKFEHFKKVGEEMGFKYVASGPLVRSSYKAGEFYLTHMINKERKEKGLD</sequence>
<evidence type="ECO:0000256" key="9">
    <source>
        <dbReference type="HAMAP-Rule" id="MF_03123"/>
    </source>
</evidence>
<keyword evidence="2 9" id="KW-0004">4Fe-4S</keyword>
<evidence type="ECO:0000313" key="12">
    <source>
        <dbReference type="EMBL" id="KAK1740565.1"/>
    </source>
</evidence>
<evidence type="ECO:0000256" key="4">
    <source>
        <dbReference type="ARBA" id="ARBA00022691"/>
    </source>
</evidence>
<dbReference type="FunFam" id="3.20.20.70:FF:000036">
    <property type="entry name" value="Lipoyl synthase, mitochondrial"/>
    <property type="match status" value="1"/>
</dbReference>
<dbReference type="EC" id="2.8.1.8" evidence="9"/>
<evidence type="ECO:0000313" key="13">
    <source>
        <dbReference type="Proteomes" id="UP001224775"/>
    </source>
</evidence>
<dbReference type="SMART" id="SM00729">
    <property type="entry name" value="Elp3"/>
    <property type="match status" value="1"/>
</dbReference>
<keyword evidence="10" id="KW-0732">Signal</keyword>
<dbReference type="InterPro" id="IPR003698">
    <property type="entry name" value="Lipoyl_synth"/>
</dbReference>
<comment type="similarity">
    <text evidence="9">Belongs to the radical SAM superfamily. Lipoyl synthase family.</text>
</comment>
<dbReference type="HAMAP" id="MF_00206">
    <property type="entry name" value="Lipoyl_synth"/>
    <property type="match status" value="1"/>
</dbReference>
<keyword evidence="9" id="KW-0496">Mitochondrion</keyword>
<keyword evidence="7 9" id="KW-0411">Iron-sulfur</keyword>
<dbReference type="AlphaFoldDB" id="A0AAD9DCC9"/>
<dbReference type="PROSITE" id="PS51918">
    <property type="entry name" value="RADICAL_SAM"/>
    <property type="match status" value="1"/>
</dbReference>
<feature type="binding site" evidence="9">
    <location>
        <position position="395"/>
    </location>
    <ligand>
        <name>[4Fe-4S] cluster</name>
        <dbReference type="ChEBI" id="CHEBI:49883"/>
        <label>1</label>
    </ligand>
</feature>
<evidence type="ECO:0000256" key="2">
    <source>
        <dbReference type="ARBA" id="ARBA00022485"/>
    </source>
</evidence>
<dbReference type="CDD" id="cd01335">
    <property type="entry name" value="Radical_SAM"/>
    <property type="match status" value="1"/>
</dbReference>
<feature type="binding site" evidence="9">
    <location>
        <position position="165"/>
    </location>
    <ligand>
        <name>[4Fe-4S] cluster</name>
        <dbReference type="ChEBI" id="CHEBI:49883"/>
        <label>1</label>
    </ligand>
</feature>
<dbReference type="InterPro" id="IPR031691">
    <property type="entry name" value="LIAS_N"/>
</dbReference>
<evidence type="ECO:0000256" key="1">
    <source>
        <dbReference type="ARBA" id="ARBA00004173"/>
    </source>
</evidence>
<dbReference type="SFLD" id="SFLDF00271">
    <property type="entry name" value="lipoyl_synthase"/>
    <property type="match status" value="1"/>
</dbReference>
<dbReference type="PANTHER" id="PTHR10949:SF0">
    <property type="entry name" value="LIPOYL SYNTHASE, MITOCHONDRIAL"/>
    <property type="match status" value="1"/>
</dbReference>
<dbReference type="InterPro" id="IPR006638">
    <property type="entry name" value="Elp3/MiaA/NifB-like_rSAM"/>
</dbReference>
<feature type="domain" description="Radical SAM core" evidence="11">
    <location>
        <begin position="166"/>
        <end position="384"/>
    </location>
</feature>
<feature type="binding site" evidence="9">
    <location>
        <position position="180"/>
    </location>
    <ligand>
        <name>[4Fe-4S] cluster</name>
        <dbReference type="ChEBI" id="CHEBI:49883"/>
        <label>2</label>
        <note>4Fe-4S-S-AdoMet</note>
    </ligand>
</feature>
<dbReference type="Proteomes" id="UP001224775">
    <property type="component" value="Unassembled WGS sequence"/>
</dbReference>
<dbReference type="Gene3D" id="3.20.20.70">
    <property type="entry name" value="Aldolase class I"/>
    <property type="match status" value="1"/>
</dbReference>
<dbReference type="InterPro" id="IPR007197">
    <property type="entry name" value="rSAM"/>
</dbReference>
<dbReference type="NCBIfam" id="TIGR00510">
    <property type="entry name" value="lipA"/>
    <property type="match status" value="1"/>
</dbReference>
<keyword evidence="6 9" id="KW-0408">Iron</keyword>
<protein>
    <recommendedName>
        <fullName evidence="9">Lipoyl synthase, mitochondrial</fullName>
        <ecNumber evidence="9">2.8.1.8</ecNumber>
    </recommendedName>
    <alternativeName>
        <fullName evidence="9">Lipoate synthase</fullName>
        <shortName evidence="9">LS</shortName>
        <shortName evidence="9">Lip-syn</shortName>
    </alternativeName>
    <alternativeName>
        <fullName evidence="9">Lipoic acid synthase</fullName>
    </alternativeName>
</protein>
<dbReference type="Pfam" id="PF16881">
    <property type="entry name" value="LIAS_N"/>
    <property type="match status" value="1"/>
</dbReference>
<comment type="catalytic activity">
    <reaction evidence="8 9">
        <text>[[Fe-S] cluster scaffold protein carrying a second [4Fe-4S](2+) cluster] + N(6)-octanoyl-L-lysyl-[protein] + 2 oxidized [2Fe-2S]-[ferredoxin] + 2 S-adenosyl-L-methionine + 4 H(+) = [[Fe-S] cluster scaffold protein] + N(6)-[(R)-dihydrolipoyl]-L-lysyl-[protein] + 4 Fe(3+) + 2 hydrogen sulfide + 2 5'-deoxyadenosine + 2 L-methionine + 2 reduced [2Fe-2S]-[ferredoxin]</text>
        <dbReference type="Rhea" id="RHEA:16585"/>
        <dbReference type="Rhea" id="RHEA-COMP:9928"/>
        <dbReference type="Rhea" id="RHEA-COMP:10000"/>
        <dbReference type="Rhea" id="RHEA-COMP:10001"/>
        <dbReference type="Rhea" id="RHEA-COMP:10475"/>
        <dbReference type="Rhea" id="RHEA-COMP:14568"/>
        <dbReference type="Rhea" id="RHEA-COMP:14569"/>
        <dbReference type="ChEBI" id="CHEBI:15378"/>
        <dbReference type="ChEBI" id="CHEBI:17319"/>
        <dbReference type="ChEBI" id="CHEBI:29034"/>
        <dbReference type="ChEBI" id="CHEBI:29919"/>
        <dbReference type="ChEBI" id="CHEBI:33722"/>
        <dbReference type="ChEBI" id="CHEBI:33737"/>
        <dbReference type="ChEBI" id="CHEBI:33738"/>
        <dbReference type="ChEBI" id="CHEBI:57844"/>
        <dbReference type="ChEBI" id="CHEBI:59789"/>
        <dbReference type="ChEBI" id="CHEBI:78809"/>
        <dbReference type="ChEBI" id="CHEBI:83100"/>
        <dbReference type="EC" id="2.8.1.8"/>
    </reaction>
</comment>
<dbReference type="InterPro" id="IPR013785">
    <property type="entry name" value="Aldolase_TIM"/>
</dbReference>
<organism evidence="12 13">
    <name type="scientific">Skeletonema marinoi</name>
    <dbReference type="NCBI Taxonomy" id="267567"/>
    <lineage>
        <taxon>Eukaryota</taxon>
        <taxon>Sar</taxon>
        <taxon>Stramenopiles</taxon>
        <taxon>Ochrophyta</taxon>
        <taxon>Bacillariophyta</taxon>
        <taxon>Coscinodiscophyceae</taxon>
        <taxon>Thalassiosirophycidae</taxon>
        <taxon>Thalassiosirales</taxon>
        <taxon>Skeletonemataceae</taxon>
        <taxon>Skeletonema</taxon>
        <taxon>Skeletonema marinoi-dohrnii complex</taxon>
    </lineage>
</organism>
<reference evidence="12" key="1">
    <citation type="submission" date="2023-06" db="EMBL/GenBank/DDBJ databases">
        <title>Survivors Of The Sea: Transcriptome response of Skeletonema marinoi to long-term dormancy.</title>
        <authorList>
            <person name="Pinder M.I.M."/>
            <person name="Kourtchenko O."/>
            <person name="Robertson E.K."/>
            <person name="Larsson T."/>
            <person name="Maumus F."/>
            <person name="Osuna-Cruz C.M."/>
            <person name="Vancaester E."/>
            <person name="Stenow R."/>
            <person name="Vandepoele K."/>
            <person name="Ploug H."/>
            <person name="Bruchert V."/>
            <person name="Godhe A."/>
            <person name="Topel M."/>
        </authorList>
    </citation>
    <scope>NUCLEOTIDE SEQUENCE</scope>
    <source>
        <strain evidence="12">R05AC</strain>
    </source>
</reference>
<dbReference type="Pfam" id="PF04055">
    <property type="entry name" value="Radical_SAM"/>
    <property type="match status" value="1"/>
</dbReference>
<dbReference type="GO" id="GO:0046872">
    <property type="term" value="F:metal ion binding"/>
    <property type="evidence" value="ECO:0007669"/>
    <property type="project" value="UniProtKB-KW"/>
</dbReference>
<dbReference type="NCBIfam" id="NF009544">
    <property type="entry name" value="PRK12928.1"/>
    <property type="match status" value="1"/>
</dbReference>
<comment type="subcellular location">
    <subcellularLocation>
        <location evidence="1 9">Mitochondrion</location>
    </subcellularLocation>
</comment>
<evidence type="ECO:0000256" key="3">
    <source>
        <dbReference type="ARBA" id="ARBA00022679"/>
    </source>
</evidence>
<dbReference type="GO" id="GO:0051539">
    <property type="term" value="F:4 iron, 4 sulfur cluster binding"/>
    <property type="evidence" value="ECO:0007669"/>
    <property type="project" value="UniProtKB-UniRule"/>
</dbReference>
<dbReference type="PANTHER" id="PTHR10949">
    <property type="entry name" value="LIPOYL SYNTHASE"/>
    <property type="match status" value="1"/>
</dbReference>
<feature type="binding site" evidence="9">
    <location>
        <position position="159"/>
    </location>
    <ligand>
        <name>[4Fe-4S] cluster</name>
        <dbReference type="ChEBI" id="CHEBI:49883"/>
        <label>1</label>
    </ligand>
</feature>
<feature type="binding site" evidence="9">
    <location>
        <position position="154"/>
    </location>
    <ligand>
        <name>[4Fe-4S] cluster</name>
        <dbReference type="ChEBI" id="CHEBI:49883"/>
        <label>1</label>
    </ligand>
</feature>
<comment type="cofactor">
    <cofactor evidence="9">
        <name>[4Fe-4S] cluster</name>
        <dbReference type="ChEBI" id="CHEBI:49883"/>
    </cofactor>
    <text evidence="9">Binds 2 [4Fe-4S] clusters per subunit. One cluster is coordinated with 3 cysteines and an exchangeable S-adenosyl-L-methionine.</text>
</comment>